<sequence length="1219" mass="134461">MESDMCCAFCNYAELEAFTEEKRRSLLAKRHGKGADFVRAVGEIIDVYDSLKKDNNKLDLTADEVKPGEENLGDSNSRLDTKDLAKSSNMCSDKKLEDHSVTARDRGLVTADAPSVTLVGSERCVVNSAPDGPTENISMLDEMRNIPLSASSFSKKKLRDAYSQNCYTRSRALALRMSRSSSSVVNRKVQGSCKLLGETSLASVDLVSDDNKEDLTVLKYPEHDKANSGTLSMLDEVCVHSSVGTFNQPGTPGASDCNKNLSSTAKVDNTCDSEASQNGASAIELKSNGASSFPMKSTVIFKRKRKPNRNWVPHATDCMTTNKDEEFEVELSGRLTDSPNSKNEFNKSDGDEHLPLVKRARVRMGRPQSVASPKTVGQIDVPNNRSGLAAPADHSVMHISNASSADQSSILNIPVLLGDGHSVWKNKEYQPRGLTLDVEAALPPSKRLHRALEAMSANVAETISSLPEERGSKQLILNGCVSAENSHSSKSADTVVTSPSRSGIIESLGSSGMQLMHSSTGQTHTSGSILQNKNVVVSMKLNEPALDVTQTIAVHDRLSSSRKPSYNDVSKLISYSSDTKPIGCPAFDVNRSDDRCGEPVDGPKFLLSDNNVNSDSVSRGDTVLASAINICDTTSSSSLATKSSSIQSDADTRTSEVIICAIPGGLSSSTICSILRFGHTFSALALKELNHRNLKDRCTSPDAMPMKELIAVAQARRFSRSTSFSDYFLNGKYISKPLVSTPLKEGQGQLSPSNQIDRSTSTNDSVHSRSRSDNPQENDVKKVARSNEANAARKAFGAFLGMLTRTKENIACATRLAIDCAKHGIAWEKGGSASFTLCRRTSWKFGMGESKAMSQGKCLHNLVLKLWLERKTLPEYIIRHHIRELEVINEASFGSSRRPSRTERALNDPLRDNEGMLVDEYGSYILIAMHEESHLVFRHPMPQTLEAGNIVAGTHLHFDVEWNPNRPIFHERSGSREEHEEHEGKHEEKHERITQTNKNDHTCARSSKHKERYTIQSQQRTIQENVQSQQPHSIVEHPHSMNLSVAPLQPPSFCNLGYGVHRNQIAPLNSTGPHGNFATPPAPYHGNNYHQRPTASMPNEGYHMQRPPPPPPTCITMMKEDIITLTRELFGDRCSMTLTGEDFLLFRQDHLLQTILKHLQRQCNLDVHQILRQVGGLWIFKFLMWQEMKALLIKVGFCDVLVWSLDTNEVREVAAMANF</sequence>
<accession>M7Z9J2</accession>
<dbReference type="PANTHER" id="PTHR12550">
    <property type="entry name" value="HEPATOMA-DERIVED GROWTH FACTOR-RELATED"/>
    <property type="match status" value="1"/>
</dbReference>
<evidence type="ECO:0000256" key="1">
    <source>
        <dbReference type="SAM" id="MobiDB-lite"/>
    </source>
</evidence>
<feature type="compositionally biased region" description="Basic and acidic residues" evidence="1">
    <location>
        <begin position="766"/>
        <end position="782"/>
    </location>
</feature>
<organism evidence="2">
    <name type="scientific">Triticum urartu</name>
    <name type="common">Red wild einkorn</name>
    <name type="synonym">Crithodium urartu</name>
    <dbReference type="NCBI Taxonomy" id="4572"/>
    <lineage>
        <taxon>Eukaryota</taxon>
        <taxon>Viridiplantae</taxon>
        <taxon>Streptophyta</taxon>
        <taxon>Embryophyta</taxon>
        <taxon>Tracheophyta</taxon>
        <taxon>Spermatophyta</taxon>
        <taxon>Magnoliopsida</taxon>
        <taxon>Liliopsida</taxon>
        <taxon>Poales</taxon>
        <taxon>Poaceae</taxon>
        <taxon>BOP clade</taxon>
        <taxon>Pooideae</taxon>
        <taxon>Triticodae</taxon>
        <taxon>Triticeae</taxon>
        <taxon>Triticinae</taxon>
        <taxon>Triticum</taxon>
    </lineage>
</organism>
<dbReference type="eggNOG" id="KOG1904">
    <property type="taxonomic scope" value="Eukaryota"/>
</dbReference>
<dbReference type="AlphaFoldDB" id="M7Z9J2"/>
<feature type="region of interest" description="Disordered" evidence="1">
    <location>
        <begin position="332"/>
        <end position="351"/>
    </location>
</feature>
<gene>
    <name evidence="2" type="ORF">TRIUR3_19127</name>
</gene>
<feature type="region of interest" description="Disordered" evidence="1">
    <location>
        <begin position="744"/>
        <end position="786"/>
    </location>
</feature>
<dbReference type="PANTHER" id="PTHR12550:SF79">
    <property type="entry name" value="PWWP DOMAIN-CONTAINING PROTEIN"/>
    <property type="match status" value="1"/>
</dbReference>
<protein>
    <submittedName>
        <fullName evidence="2">Uncharacterized protein</fullName>
    </submittedName>
</protein>
<feature type="region of interest" description="Disordered" evidence="1">
    <location>
        <begin position="972"/>
        <end position="1025"/>
    </location>
</feature>
<proteinExistence type="predicted"/>
<feature type="compositionally biased region" description="Polar residues" evidence="1">
    <location>
        <begin position="748"/>
        <end position="765"/>
    </location>
</feature>
<reference evidence="2" key="1">
    <citation type="journal article" date="2013" name="Nature">
        <title>Draft genome of the wheat A-genome progenitor Triticum urartu.</title>
        <authorList>
            <person name="Ling H.Q."/>
            <person name="Zhao S."/>
            <person name="Liu D."/>
            <person name="Wang J."/>
            <person name="Sun H."/>
            <person name="Zhang C."/>
            <person name="Fan H."/>
            <person name="Li D."/>
            <person name="Dong L."/>
            <person name="Tao Y."/>
            <person name="Gao C."/>
            <person name="Wu H."/>
            <person name="Li Y."/>
            <person name="Cui Y."/>
            <person name="Guo X."/>
            <person name="Zheng S."/>
            <person name="Wang B."/>
            <person name="Yu K."/>
            <person name="Liang Q."/>
            <person name="Yang W."/>
            <person name="Lou X."/>
            <person name="Chen J."/>
            <person name="Feng M."/>
            <person name="Jian J."/>
            <person name="Zhang X."/>
            <person name="Luo G."/>
            <person name="Jiang Y."/>
            <person name="Liu J."/>
            <person name="Wang Z."/>
            <person name="Sha Y."/>
            <person name="Zhang B."/>
            <person name="Wu H."/>
            <person name="Tang D."/>
            <person name="Shen Q."/>
            <person name="Xue P."/>
            <person name="Zou S."/>
            <person name="Wang X."/>
            <person name="Liu X."/>
            <person name="Wang F."/>
            <person name="Yang Y."/>
            <person name="An X."/>
            <person name="Dong Z."/>
            <person name="Zhang K."/>
            <person name="Zhang X."/>
            <person name="Luo M.C."/>
            <person name="Dvorak J."/>
            <person name="Tong Y."/>
            <person name="Wang J."/>
            <person name="Yang H."/>
            <person name="Li Z."/>
            <person name="Wang D."/>
            <person name="Zhang A."/>
            <person name="Wang J."/>
        </authorList>
    </citation>
    <scope>NUCLEOTIDE SEQUENCE</scope>
</reference>
<name>M7Z9J2_TRIUA</name>
<evidence type="ECO:0000313" key="2">
    <source>
        <dbReference type="EMBL" id="EMS49045.1"/>
    </source>
</evidence>
<dbReference type="EMBL" id="KD247432">
    <property type="protein sequence ID" value="EMS49045.1"/>
    <property type="molecule type" value="Genomic_DNA"/>
</dbReference>
<feature type="compositionally biased region" description="Basic and acidic residues" evidence="1">
    <location>
        <begin position="972"/>
        <end position="1003"/>
    </location>
</feature>
<feature type="compositionally biased region" description="Polar residues" evidence="1">
    <location>
        <begin position="1014"/>
        <end position="1025"/>
    </location>
</feature>
<dbReference type="OMA" id="NIACATR"/>
<dbReference type="STRING" id="4572.M7Z9J2"/>